<dbReference type="GO" id="GO:0046872">
    <property type="term" value="F:metal ion binding"/>
    <property type="evidence" value="ECO:0007669"/>
    <property type="project" value="UniProtKB-KW"/>
</dbReference>
<dbReference type="SUPFAM" id="SSF55486">
    <property type="entry name" value="Metalloproteases ('zincins'), catalytic domain"/>
    <property type="match status" value="1"/>
</dbReference>
<accession>A0A381XXH4</accession>
<reference evidence="11" key="1">
    <citation type="submission" date="2018-05" db="EMBL/GenBank/DDBJ databases">
        <authorList>
            <person name="Lanie J.A."/>
            <person name="Ng W.-L."/>
            <person name="Kazmierczak K.M."/>
            <person name="Andrzejewski T.M."/>
            <person name="Davidsen T.M."/>
            <person name="Wayne K.J."/>
            <person name="Tettelin H."/>
            <person name="Glass J.I."/>
            <person name="Rusch D."/>
            <person name="Podicherti R."/>
            <person name="Tsui H.-C.T."/>
            <person name="Winkler M.E."/>
        </authorList>
    </citation>
    <scope>NUCLEOTIDE SEQUENCE</scope>
</reference>
<evidence type="ECO:0000313" key="11">
    <source>
        <dbReference type="EMBL" id="SVA69405.1"/>
    </source>
</evidence>
<dbReference type="InterPro" id="IPR050728">
    <property type="entry name" value="Zinc_Metalloprotease_M4"/>
</dbReference>
<comment type="similarity">
    <text evidence="1">Belongs to the peptidase M4 family.</text>
</comment>
<keyword evidence="5" id="KW-0378">Hydrolase</keyword>
<feature type="domain" description="Peptidase M4 C-terminal" evidence="9">
    <location>
        <begin position="357"/>
        <end position="522"/>
    </location>
</feature>
<evidence type="ECO:0000256" key="6">
    <source>
        <dbReference type="ARBA" id="ARBA00022833"/>
    </source>
</evidence>
<evidence type="ECO:0000256" key="3">
    <source>
        <dbReference type="ARBA" id="ARBA00022723"/>
    </source>
</evidence>
<keyword evidence="7" id="KW-0482">Metalloprotease</keyword>
<keyword evidence="3" id="KW-0479">Metal-binding</keyword>
<dbReference type="GO" id="GO:0006508">
    <property type="term" value="P:proteolysis"/>
    <property type="evidence" value="ECO:0007669"/>
    <property type="project" value="UniProtKB-KW"/>
</dbReference>
<evidence type="ECO:0000259" key="9">
    <source>
        <dbReference type="Pfam" id="PF02868"/>
    </source>
</evidence>
<dbReference type="Gene3D" id="1.10.390.10">
    <property type="entry name" value="Neutral Protease Domain 2"/>
    <property type="match status" value="1"/>
</dbReference>
<evidence type="ECO:0000259" key="8">
    <source>
        <dbReference type="Pfam" id="PF01447"/>
    </source>
</evidence>
<name>A0A381XXH4_9ZZZZ</name>
<sequence length="649" mass="70047">MPILVLVTAGYAFAQVPNGAMAVAAVDAQGVRTWDESIDSWLRTGEVQRTRVVTDTIVSGRTHEHLSQYHRGVPVFGGALTRQQAEGLTLSVFGTVYRGIDVGTVATLSAADASNRLTQTLGVDVIASPELVVFPRDDGGYSLAYTIDAWSSGDLVEYFIDAHTGVIVHRYSNLWTQEGISARGTGVQGDTKKVSVSSSPGSGGFVAEDRQRPASITTFDLGFDFYRGLAVLNGSSGLSSADVASDSDNLWTDPTTVDAHAYMGWTYDYLYERFGMSGLDGRNTRIRAMVHWMNPNLYWSYPPEYRGHLCNAFYYAYVDIIVIGSGLPSSVGACNSLAGAFDVVAHELAHGVTRNSSNLIYEGESGALNEAFSDIIGVGAEFFHEARGNGLPYPANYTLAETVRPDGFRDMAEPENVRYKPNHYSARRIGTADNGYVHTNSTIVSHAFYLAIEGGENRTSGLSVQGVGPGRRADIEQAFFRAFVYMLPENATMSMARAATISAGGTSGVADVIRDAWDAVGVNANQEVAIEYEHLRKQNSSCGGELDPDNLFYTVNITTGPTGFSVTRETGAVYSSSLERLSFFEKGAAGFEDAYGQSYIPPETSISSNRCWQASNTGGPSDGYIQRQVTGVHTSGEQVTHYTGRYPLP</sequence>
<dbReference type="InterPro" id="IPR027268">
    <property type="entry name" value="Peptidase_M4/M1_CTD_sf"/>
</dbReference>
<dbReference type="Pfam" id="PF07504">
    <property type="entry name" value="FTP"/>
    <property type="match status" value="1"/>
</dbReference>
<dbReference type="InterPro" id="IPR011096">
    <property type="entry name" value="FTP_domain"/>
</dbReference>
<evidence type="ECO:0000256" key="4">
    <source>
        <dbReference type="ARBA" id="ARBA00022729"/>
    </source>
</evidence>
<dbReference type="PRINTS" id="PR00730">
    <property type="entry name" value="THERMOLYSIN"/>
</dbReference>
<evidence type="ECO:0000256" key="2">
    <source>
        <dbReference type="ARBA" id="ARBA00022670"/>
    </source>
</evidence>
<keyword evidence="2" id="KW-0645">Protease</keyword>
<dbReference type="Pfam" id="PF01447">
    <property type="entry name" value="Peptidase_M4"/>
    <property type="match status" value="1"/>
</dbReference>
<evidence type="ECO:0000256" key="5">
    <source>
        <dbReference type="ARBA" id="ARBA00022801"/>
    </source>
</evidence>
<evidence type="ECO:0000259" key="10">
    <source>
        <dbReference type="Pfam" id="PF07504"/>
    </source>
</evidence>
<dbReference type="InterPro" id="IPR013856">
    <property type="entry name" value="Peptidase_M4_domain"/>
</dbReference>
<dbReference type="InterPro" id="IPR023612">
    <property type="entry name" value="Peptidase_M4"/>
</dbReference>
<dbReference type="AlphaFoldDB" id="A0A381XXH4"/>
<dbReference type="PANTHER" id="PTHR33794">
    <property type="entry name" value="BACILLOLYSIN"/>
    <property type="match status" value="1"/>
</dbReference>
<dbReference type="EMBL" id="UINC01016719">
    <property type="protein sequence ID" value="SVA69405.1"/>
    <property type="molecule type" value="Genomic_DNA"/>
</dbReference>
<keyword evidence="4" id="KW-0732">Signal</keyword>
<gene>
    <name evidence="11" type="ORF">METZ01_LOCUS122259</name>
</gene>
<dbReference type="Gene3D" id="3.10.450.490">
    <property type="match status" value="1"/>
</dbReference>
<proteinExistence type="inferred from homology"/>
<evidence type="ECO:0000256" key="7">
    <source>
        <dbReference type="ARBA" id="ARBA00023049"/>
    </source>
</evidence>
<dbReference type="Pfam" id="PF02868">
    <property type="entry name" value="Peptidase_M4_C"/>
    <property type="match status" value="1"/>
</dbReference>
<dbReference type="InterPro" id="IPR001570">
    <property type="entry name" value="Peptidase_M4_C_domain"/>
</dbReference>
<keyword evidence="6" id="KW-0862">Zinc</keyword>
<organism evidence="11">
    <name type="scientific">marine metagenome</name>
    <dbReference type="NCBI Taxonomy" id="408172"/>
    <lineage>
        <taxon>unclassified sequences</taxon>
        <taxon>metagenomes</taxon>
        <taxon>ecological metagenomes</taxon>
    </lineage>
</organism>
<protein>
    <recommendedName>
        <fullName evidence="12">Neutral metalloproteinase</fullName>
    </recommendedName>
</protein>
<evidence type="ECO:0000256" key="1">
    <source>
        <dbReference type="ARBA" id="ARBA00009388"/>
    </source>
</evidence>
<feature type="domain" description="FTP" evidence="10">
    <location>
        <begin position="50"/>
        <end position="95"/>
    </location>
</feature>
<dbReference type="PANTHER" id="PTHR33794:SF1">
    <property type="entry name" value="BACILLOLYSIN"/>
    <property type="match status" value="1"/>
</dbReference>
<evidence type="ECO:0008006" key="12">
    <source>
        <dbReference type="Google" id="ProtNLM"/>
    </source>
</evidence>
<dbReference type="Gene3D" id="3.10.170.10">
    <property type="match status" value="1"/>
</dbReference>
<dbReference type="CDD" id="cd09597">
    <property type="entry name" value="M4_TLP"/>
    <property type="match status" value="1"/>
</dbReference>
<dbReference type="GO" id="GO:0004222">
    <property type="term" value="F:metalloendopeptidase activity"/>
    <property type="evidence" value="ECO:0007669"/>
    <property type="project" value="InterPro"/>
</dbReference>
<feature type="domain" description="Peptidase M4" evidence="8">
    <location>
        <begin position="183"/>
        <end position="353"/>
    </location>
</feature>